<dbReference type="FunCoup" id="A0A7J7D3J4">
    <property type="interactions" value="521"/>
</dbReference>
<keyword evidence="3" id="KW-1185">Reference proteome</keyword>
<dbReference type="Proteomes" id="UP000593562">
    <property type="component" value="Unassembled WGS sequence"/>
</dbReference>
<dbReference type="AlphaFoldDB" id="A0A7J7D3J4"/>
<protein>
    <recommendedName>
        <fullName evidence="4">Syringolide-induced protein 14-1-1</fullName>
    </recommendedName>
</protein>
<evidence type="ECO:0008006" key="4">
    <source>
        <dbReference type="Google" id="ProtNLM"/>
    </source>
</evidence>
<proteinExistence type="predicted"/>
<feature type="region of interest" description="Disordered" evidence="1">
    <location>
        <begin position="1"/>
        <end position="32"/>
    </location>
</feature>
<name>A0A7J7D3J4_TRIWF</name>
<evidence type="ECO:0000256" key="1">
    <source>
        <dbReference type="SAM" id="MobiDB-lite"/>
    </source>
</evidence>
<dbReference type="InParanoid" id="A0A7J7D3J4"/>
<evidence type="ECO:0000313" key="2">
    <source>
        <dbReference type="EMBL" id="KAF5740902.1"/>
    </source>
</evidence>
<evidence type="ECO:0000313" key="3">
    <source>
        <dbReference type="Proteomes" id="UP000593562"/>
    </source>
</evidence>
<comment type="caution">
    <text evidence="2">The sequence shown here is derived from an EMBL/GenBank/DDBJ whole genome shotgun (WGS) entry which is preliminary data.</text>
</comment>
<sequence>MGQIKHHKHKKMTKKEKKIIKPREEMESSSTLFSPKVHASKIKRIFVGLGKPPRKSEKLDRASSLSQMKQFASGRNHSSIANFDWTAKIVPDEYSDEEEEEEVIIPFSAPITVVRGVALQPRKEINLWKRRTMNPPRPLQLNSTVRAN</sequence>
<dbReference type="InterPro" id="IPR038796">
    <property type="entry name" value="At1g76070-like"/>
</dbReference>
<accession>A0A7J7D3J4</accession>
<dbReference type="EMBL" id="JAAARO010000011">
    <property type="protein sequence ID" value="KAF5740902.1"/>
    <property type="molecule type" value="Genomic_DNA"/>
</dbReference>
<feature type="compositionally biased region" description="Basic residues" evidence="1">
    <location>
        <begin position="1"/>
        <end position="18"/>
    </location>
</feature>
<gene>
    <name evidence="2" type="ORF">HS088_TW11G00982</name>
</gene>
<organism evidence="2 3">
    <name type="scientific">Tripterygium wilfordii</name>
    <name type="common">Thunder God vine</name>
    <dbReference type="NCBI Taxonomy" id="458696"/>
    <lineage>
        <taxon>Eukaryota</taxon>
        <taxon>Viridiplantae</taxon>
        <taxon>Streptophyta</taxon>
        <taxon>Embryophyta</taxon>
        <taxon>Tracheophyta</taxon>
        <taxon>Spermatophyta</taxon>
        <taxon>Magnoliopsida</taxon>
        <taxon>eudicotyledons</taxon>
        <taxon>Gunneridae</taxon>
        <taxon>Pentapetalae</taxon>
        <taxon>rosids</taxon>
        <taxon>fabids</taxon>
        <taxon>Celastrales</taxon>
        <taxon>Celastraceae</taxon>
        <taxon>Tripterygium</taxon>
    </lineage>
</organism>
<dbReference type="PANTHER" id="PTHR34779:SF1">
    <property type="entry name" value="OS09G0542900 PROTEIN"/>
    <property type="match status" value="1"/>
</dbReference>
<reference evidence="2 3" key="1">
    <citation type="journal article" date="2020" name="Nat. Commun.">
        <title>Genome of Tripterygium wilfordii and identification of cytochrome P450 involved in triptolide biosynthesis.</title>
        <authorList>
            <person name="Tu L."/>
            <person name="Su P."/>
            <person name="Zhang Z."/>
            <person name="Gao L."/>
            <person name="Wang J."/>
            <person name="Hu T."/>
            <person name="Zhou J."/>
            <person name="Zhang Y."/>
            <person name="Zhao Y."/>
            <person name="Liu Y."/>
            <person name="Song Y."/>
            <person name="Tong Y."/>
            <person name="Lu Y."/>
            <person name="Yang J."/>
            <person name="Xu C."/>
            <person name="Jia M."/>
            <person name="Peters R.J."/>
            <person name="Huang L."/>
            <person name="Gao W."/>
        </authorList>
    </citation>
    <scope>NUCLEOTIDE SEQUENCE [LARGE SCALE GENOMIC DNA]</scope>
    <source>
        <strain evidence="3">cv. XIE 37</strain>
        <tissue evidence="2">Leaf</tissue>
    </source>
</reference>
<dbReference type="PANTHER" id="PTHR34779">
    <property type="entry name" value="OS09G0542900 PROTEIN"/>
    <property type="match status" value="1"/>
</dbReference>